<keyword evidence="4 7" id="KW-0067">ATP-binding</keyword>
<evidence type="ECO:0000313" key="8">
    <source>
        <dbReference type="EMBL" id="MRJ47253.1"/>
    </source>
</evidence>
<evidence type="ECO:0000259" key="6">
    <source>
        <dbReference type="PROSITE" id="PS50893"/>
    </source>
</evidence>
<evidence type="ECO:0000256" key="2">
    <source>
        <dbReference type="ARBA" id="ARBA00022448"/>
    </source>
</evidence>
<dbReference type="EMBL" id="WJQT01000007">
    <property type="protein sequence ID" value="MRJ47253.1"/>
    <property type="molecule type" value="Genomic_DNA"/>
</dbReference>
<evidence type="ECO:0000256" key="4">
    <source>
        <dbReference type="ARBA" id="ARBA00022840"/>
    </source>
</evidence>
<proteinExistence type="inferred from homology"/>
<evidence type="ECO:0000313" key="9">
    <source>
        <dbReference type="Proteomes" id="UP000430975"/>
    </source>
</evidence>
<evidence type="ECO:0000256" key="3">
    <source>
        <dbReference type="ARBA" id="ARBA00022741"/>
    </source>
</evidence>
<dbReference type="PROSITE" id="PS00211">
    <property type="entry name" value="ABC_TRANSPORTER_1"/>
    <property type="match status" value="1"/>
</dbReference>
<dbReference type="GO" id="GO:0022857">
    <property type="term" value="F:transmembrane transporter activity"/>
    <property type="evidence" value="ECO:0007669"/>
    <property type="project" value="UniProtKB-ARBA"/>
</dbReference>
<dbReference type="PANTHER" id="PTHR42798">
    <property type="entry name" value="LIPOPROTEIN-RELEASING SYSTEM ATP-BINDING PROTEIN LOLD"/>
    <property type="match status" value="1"/>
</dbReference>
<dbReference type="CDD" id="cd03255">
    <property type="entry name" value="ABC_MJ0796_LolCDE_FtsE"/>
    <property type="match status" value="1"/>
</dbReference>
<dbReference type="PROSITE" id="PS50893">
    <property type="entry name" value="ABC_TRANSPORTER_2"/>
    <property type="match status" value="1"/>
</dbReference>
<dbReference type="GO" id="GO:0006865">
    <property type="term" value="P:amino acid transport"/>
    <property type="evidence" value="ECO:0007669"/>
    <property type="project" value="UniProtKB-KW"/>
</dbReference>
<name>A0A6I2G9H9_9LACT</name>
<reference evidence="8 10" key="1">
    <citation type="submission" date="2019-11" db="EMBL/GenBank/DDBJ databases">
        <title>Characterisation of Fundicoccus ignavus gen. nov. sp. nov., a novel genus of the family Aerococcaceae from bulk tank milk.</title>
        <authorList>
            <person name="Siebert A."/>
            <person name="Huptas C."/>
            <person name="Wenning M."/>
            <person name="Scherer S."/>
            <person name="Doll E.V."/>
        </authorList>
    </citation>
    <scope>NUCLEOTIDE SEQUENCE [LARGE SCALE GENOMIC DNA]</scope>
    <source>
        <strain evidence="8 10">DSM 109652</strain>
    </source>
</reference>
<gene>
    <name evidence="8" type="ORF">GF867_06715</name>
    <name evidence="7" type="ORF">GIY09_00800</name>
</gene>
<evidence type="ECO:0000256" key="1">
    <source>
        <dbReference type="ARBA" id="ARBA00005417"/>
    </source>
</evidence>
<dbReference type="InterPro" id="IPR027417">
    <property type="entry name" value="P-loop_NTPase"/>
</dbReference>
<evidence type="ECO:0000256" key="5">
    <source>
        <dbReference type="ARBA" id="ARBA00022970"/>
    </source>
</evidence>
<dbReference type="EMBL" id="WJQS01000001">
    <property type="protein sequence ID" value="MRI84440.1"/>
    <property type="molecule type" value="Genomic_DNA"/>
</dbReference>
<dbReference type="GO" id="GO:0098796">
    <property type="term" value="C:membrane protein complex"/>
    <property type="evidence" value="ECO:0007669"/>
    <property type="project" value="UniProtKB-ARBA"/>
</dbReference>
<sequence>MGKILQLNNINKVYGTKVKTQVLHDVSLAFEAASFTSIIGQSGSGKSTLMNIIGTLDMPTSGNVTIAGKDTSAMSKNELATLRNETIGFIFQFHHLLPEFTVLENVLMPYRIKHNKVTDEAMKRAEYLIEMVGLTKVKNNRSTEISGGQQQRAAIARSLINEPKIILGDEPTGNLDTETTQTIFNLLKDINKELKTTFILITHDKKVAEQADRIIEIKDGHVIMDIPNL</sequence>
<dbReference type="Pfam" id="PF00005">
    <property type="entry name" value="ABC_tran"/>
    <property type="match status" value="1"/>
</dbReference>
<dbReference type="SUPFAM" id="SSF52540">
    <property type="entry name" value="P-loop containing nucleoside triphosphate hydrolases"/>
    <property type="match status" value="1"/>
</dbReference>
<dbReference type="Gene3D" id="3.40.50.300">
    <property type="entry name" value="P-loop containing nucleotide triphosphate hydrolases"/>
    <property type="match status" value="1"/>
</dbReference>
<reference evidence="7 9" key="2">
    <citation type="submission" date="2019-11" db="EMBL/GenBank/DDBJ databases">
        <title>Characterisation of Fundicoccus ignavus gen. nov. sp. nov., a novel genus of the family Aerococcaceae isolated from bulk tank milk.</title>
        <authorList>
            <person name="Siebert A."/>
            <person name="Huptas C."/>
            <person name="Wenning M."/>
            <person name="Scherer S."/>
            <person name="Doll E.V."/>
        </authorList>
    </citation>
    <scope>NUCLEOTIDE SEQUENCE [LARGE SCALE GENOMIC DNA]</scope>
    <source>
        <strain evidence="7 9">WS4759</strain>
    </source>
</reference>
<dbReference type="GO" id="GO:0016887">
    <property type="term" value="F:ATP hydrolysis activity"/>
    <property type="evidence" value="ECO:0007669"/>
    <property type="project" value="InterPro"/>
</dbReference>
<dbReference type="GO" id="GO:0005524">
    <property type="term" value="F:ATP binding"/>
    <property type="evidence" value="ECO:0007669"/>
    <property type="project" value="UniProtKB-KW"/>
</dbReference>
<dbReference type="InterPro" id="IPR003439">
    <property type="entry name" value="ABC_transporter-like_ATP-bd"/>
</dbReference>
<dbReference type="InterPro" id="IPR017871">
    <property type="entry name" value="ABC_transporter-like_CS"/>
</dbReference>
<organism evidence="7 9">
    <name type="scientific">Fundicoccus ignavus</name>
    <dbReference type="NCBI Taxonomy" id="2664442"/>
    <lineage>
        <taxon>Bacteria</taxon>
        <taxon>Bacillati</taxon>
        <taxon>Bacillota</taxon>
        <taxon>Bacilli</taxon>
        <taxon>Lactobacillales</taxon>
        <taxon>Aerococcaceae</taxon>
        <taxon>Fundicoccus</taxon>
    </lineage>
</organism>
<keyword evidence="9" id="KW-1185">Reference proteome</keyword>
<protein>
    <submittedName>
        <fullName evidence="7">ATP-binding cassette domain-containing protein</fullName>
    </submittedName>
</protein>
<dbReference type="InterPro" id="IPR017911">
    <property type="entry name" value="MacB-like_ATP-bd"/>
</dbReference>
<keyword evidence="5" id="KW-0029">Amino-acid transport</keyword>
<comment type="caution">
    <text evidence="7">The sequence shown here is derived from an EMBL/GenBank/DDBJ whole genome shotgun (WGS) entry which is preliminary data.</text>
</comment>
<comment type="similarity">
    <text evidence="1">Belongs to the ABC transporter superfamily.</text>
</comment>
<keyword evidence="2" id="KW-0813">Transport</keyword>
<dbReference type="PANTHER" id="PTHR42798:SF7">
    <property type="entry name" value="ALPHA-D-RIBOSE 1-METHYLPHOSPHONATE 5-TRIPHOSPHATE SYNTHASE SUBUNIT PHNL"/>
    <property type="match status" value="1"/>
</dbReference>
<dbReference type="Proteomes" id="UP000430975">
    <property type="component" value="Unassembled WGS sequence"/>
</dbReference>
<dbReference type="SMART" id="SM00382">
    <property type="entry name" value="AAA"/>
    <property type="match status" value="1"/>
</dbReference>
<dbReference type="RefSeq" id="WP_153832333.1">
    <property type="nucleotide sequence ID" value="NZ_WJQS01000001.1"/>
</dbReference>
<feature type="domain" description="ABC transporter" evidence="6">
    <location>
        <begin position="5"/>
        <end position="229"/>
    </location>
</feature>
<dbReference type="FunFam" id="3.40.50.300:FF:000032">
    <property type="entry name" value="Export ABC transporter ATP-binding protein"/>
    <property type="match status" value="1"/>
</dbReference>
<evidence type="ECO:0000313" key="10">
    <source>
        <dbReference type="Proteomes" id="UP000440066"/>
    </source>
</evidence>
<accession>A0A6I2G9H9</accession>
<dbReference type="Proteomes" id="UP000440066">
    <property type="component" value="Unassembled WGS sequence"/>
</dbReference>
<dbReference type="InterPro" id="IPR003593">
    <property type="entry name" value="AAA+_ATPase"/>
</dbReference>
<keyword evidence="3" id="KW-0547">Nucleotide-binding</keyword>
<dbReference type="AlphaFoldDB" id="A0A6I2G9H9"/>
<evidence type="ECO:0000313" key="7">
    <source>
        <dbReference type="EMBL" id="MRI84440.1"/>
    </source>
</evidence>